<accession>A0A0C4YQF3</accession>
<keyword evidence="1" id="KW-0812">Transmembrane</keyword>
<evidence type="ECO:0000313" key="2">
    <source>
        <dbReference type="EMBL" id="AJG24244.1"/>
    </source>
</evidence>
<evidence type="ECO:0000256" key="1">
    <source>
        <dbReference type="SAM" id="Phobius"/>
    </source>
</evidence>
<name>A0A0C4YQF3_9BURK</name>
<organism evidence="2 3">
    <name type="scientific">Cupriavidus basilensis</name>
    <dbReference type="NCBI Taxonomy" id="68895"/>
    <lineage>
        <taxon>Bacteria</taxon>
        <taxon>Pseudomonadati</taxon>
        <taxon>Pseudomonadota</taxon>
        <taxon>Betaproteobacteria</taxon>
        <taxon>Burkholderiales</taxon>
        <taxon>Burkholderiaceae</taxon>
        <taxon>Cupriavidus</taxon>
    </lineage>
</organism>
<dbReference type="RefSeq" id="WP_043356317.1">
    <property type="nucleotide sequence ID" value="NZ_CP010537.1"/>
</dbReference>
<dbReference type="AlphaFoldDB" id="A0A0C4YQF3"/>
<protein>
    <submittedName>
        <fullName evidence="2">Uncharacterized protein</fullName>
    </submittedName>
</protein>
<keyword evidence="1" id="KW-1133">Transmembrane helix</keyword>
<dbReference type="Proteomes" id="UP000031843">
    <property type="component" value="Chromosome secondary"/>
</dbReference>
<dbReference type="EMBL" id="CP010537">
    <property type="protein sequence ID" value="AJG24244.1"/>
    <property type="molecule type" value="Genomic_DNA"/>
</dbReference>
<evidence type="ECO:0000313" key="3">
    <source>
        <dbReference type="Proteomes" id="UP000031843"/>
    </source>
</evidence>
<dbReference type="STRING" id="68895.RR42_s2662"/>
<sequence length="109" mass="12055">MFLIWQGLGFLVVILPLAVLLVMSLLGALVNLSNIATIVLSLILSAAAVFYLGKRLNSRPGRILVDPNTQESVELRKRHTLFWIPMQYWAFPILLIAIIASFAMFTAGA</sequence>
<feature type="transmembrane region" description="Helical" evidence="1">
    <location>
        <begin position="35"/>
        <end position="53"/>
    </location>
</feature>
<proteinExistence type="predicted"/>
<keyword evidence="1" id="KW-0472">Membrane</keyword>
<gene>
    <name evidence="2" type="ORF">RR42_s2662</name>
</gene>
<feature type="transmembrane region" description="Helical" evidence="1">
    <location>
        <begin position="7"/>
        <end position="29"/>
    </location>
</feature>
<dbReference type="OrthoDB" id="769710at2"/>
<keyword evidence="3" id="KW-1185">Reference proteome</keyword>
<dbReference type="KEGG" id="cbw:RR42_s2662"/>
<reference evidence="2 3" key="1">
    <citation type="journal article" date="2015" name="Genome Announc.">
        <title>Complete Genome Sequence of Cupriavidus basilensis 4G11, Isolated from the Oak Ridge Field Research Center Site.</title>
        <authorList>
            <person name="Ray J."/>
            <person name="Waters R.J."/>
            <person name="Skerker J.M."/>
            <person name="Kuehl J.V."/>
            <person name="Price M.N."/>
            <person name="Huang J."/>
            <person name="Chakraborty R."/>
            <person name="Arkin A.P."/>
            <person name="Deutschbauer A."/>
        </authorList>
    </citation>
    <scope>NUCLEOTIDE SEQUENCE [LARGE SCALE GENOMIC DNA]</scope>
    <source>
        <strain evidence="2">4G11</strain>
    </source>
</reference>
<feature type="transmembrane region" description="Helical" evidence="1">
    <location>
        <begin position="86"/>
        <end position="107"/>
    </location>
</feature>